<protein>
    <submittedName>
        <fullName evidence="1">Uncharacterized protein</fullName>
    </submittedName>
</protein>
<reference evidence="1" key="1">
    <citation type="submission" date="2021-01" db="EMBL/GenBank/DDBJ databases">
        <authorList>
            <person name="Corre E."/>
            <person name="Pelletier E."/>
            <person name="Niang G."/>
            <person name="Scheremetjew M."/>
            <person name="Finn R."/>
            <person name="Kale V."/>
            <person name="Holt S."/>
            <person name="Cochrane G."/>
            <person name="Meng A."/>
            <person name="Brown T."/>
            <person name="Cohen L."/>
        </authorList>
    </citation>
    <scope>NUCLEOTIDE SEQUENCE</scope>
    <source>
        <strain evidence="1">SL-175</strain>
    </source>
</reference>
<accession>A0A7S0SP64</accession>
<dbReference type="InterPro" id="IPR016024">
    <property type="entry name" value="ARM-type_fold"/>
</dbReference>
<dbReference type="InterPro" id="IPR011989">
    <property type="entry name" value="ARM-like"/>
</dbReference>
<evidence type="ECO:0000313" key="1">
    <source>
        <dbReference type="EMBL" id="CAD8711184.1"/>
    </source>
</evidence>
<proteinExistence type="predicted"/>
<dbReference type="PANTHER" id="PTHR15599">
    <property type="entry name" value="RTDR1"/>
    <property type="match status" value="1"/>
</dbReference>
<dbReference type="Gene3D" id="1.25.10.10">
    <property type="entry name" value="Leucine-rich Repeat Variant"/>
    <property type="match status" value="2"/>
</dbReference>
<dbReference type="AlphaFoldDB" id="A0A7S0SP64"/>
<name>A0A7S0SP64_9CHLO</name>
<dbReference type="SMART" id="SM00185">
    <property type="entry name" value="ARM"/>
    <property type="match status" value="4"/>
</dbReference>
<dbReference type="SUPFAM" id="SSF48371">
    <property type="entry name" value="ARM repeat"/>
    <property type="match status" value="1"/>
</dbReference>
<dbReference type="PANTHER" id="PTHR15599:SF1">
    <property type="entry name" value="RADIAL SPOKE HEAD 14 HOMOLOG"/>
    <property type="match status" value="1"/>
</dbReference>
<organism evidence="1">
    <name type="scientific">Mantoniella antarctica</name>
    <dbReference type="NCBI Taxonomy" id="81844"/>
    <lineage>
        <taxon>Eukaryota</taxon>
        <taxon>Viridiplantae</taxon>
        <taxon>Chlorophyta</taxon>
        <taxon>Mamiellophyceae</taxon>
        <taxon>Mamiellales</taxon>
        <taxon>Mamiellaceae</taxon>
        <taxon>Mantoniella</taxon>
    </lineage>
</organism>
<dbReference type="Pfam" id="PF00514">
    <property type="entry name" value="Arm"/>
    <property type="match status" value="1"/>
</dbReference>
<sequence>MPSMQGQEDVGFYSYEQSAQMYGGAEEIAYQDAEYAMEDNGLHMTAFGAQANPKPQGKYTITRGWEKFAFPKAVRLLRDGDLEIQQKALLTVSELLRTGEACVQLVHAGVVAALTECLGAPDPTVRQRAAADFEILVGVAGTRGCTQMLTDGAVETLLSLLDDVSTPVRHAVYNALVEACARSPAIQARLCSIDGTLAGLLARAGDHTGEEDLERMACALELIRVCLAGRNPGAAEQLLDAGGLAALVQIMSKQDIAVVEGATTVLGLLCAEWKAKEEAVKVGAVAALTNLMGAHALLSTKIVAVHALMHICVDIVGKAAAVKAGAVPLISQALEVDDEKLILNSLQCVASIAENKAGRAALQPVAPRLEQLMYHHITVIQRHAMLAKRAVEFKELGK</sequence>
<gene>
    <name evidence="1" type="ORF">MANT1106_LOCUS13870</name>
</gene>
<dbReference type="InterPro" id="IPR000225">
    <property type="entry name" value="Armadillo"/>
</dbReference>
<dbReference type="InterPro" id="IPR042856">
    <property type="entry name" value="RSP14"/>
</dbReference>
<dbReference type="EMBL" id="HBFC01023058">
    <property type="protein sequence ID" value="CAD8711184.1"/>
    <property type="molecule type" value="Transcribed_RNA"/>
</dbReference>